<keyword evidence="5 6" id="KW-0413">Isomerase</keyword>
<evidence type="ECO:0000259" key="7">
    <source>
        <dbReference type="PROSITE" id="PS50198"/>
    </source>
</evidence>
<dbReference type="Pfam" id="PF13145">
    <property type="entry name" value="Rotamase_2"/>
    <property type="match status" value="1"/>
</dbReference>
<dbReference type="Pfam" id="PF13624">
    <property type="entry name" value="SurA_N_3"/>
    <property type="match status" value="1"/>
</dbReference>
<dbReference type="InterPro" id="IPR050245">
    <property type="entry name" value="PrsA_foldase"/>
</dbReference>
<dbReference type="EMBL" id="FOIJ01000013">
    <property type="protein sequence ID" value="SEU27586.1"/>
    <property type="molecule type" value="Genomic_DNA"/>
</dbReference>
<dbReference type="InterPro" id="IPR027304">
    <property type="entry name" value="Trigger_fact/SurA_dom_sf"/>
</dbReference>
<protein>
    <recommendedName>
        <fullName evidence="2">peptidylprolyl isomerase</fullName>
        <ecNumber evidence="2">5.2.1.8</ecNumber>
    </recommendedName>
</protein>
<evidence type="ECO:0000313" key="9">
    <source>
        <dbReference type="Proteomes" id="UP000199181"/>
    </source>
</evidence>
<dbReference type="PROSITE" id="PS51257">
    <property type="entry name" value="PROKAR_LIPOPROTEIN"/>
    <property type="match status" value="1"/>
</dbReference>
<keyword evidence="4 6" id="KW-0697">Rotamase</keyword>
<keyword evidence="9" id="KW-1185">Reference proteome</keyword>
<sequence>MCPTLPRAPLLVLCLILGVGGCDKPPREAPDANVVAMVNGEVLGRAEFEQELWRELSSAEGPERTPEEVEPFKRALLDTLIKRMLLLQQAKQYNLTVTPDEVDRRMLRLSGDYPAEGFSDVLAQGQLSLAELRAREANRLLIEKLFTHHVYSRVAVTEEELRAYYAAHEAEFQEPEQVHAAQLVVKGLDEARRVQAQLKAGKKFADLARLYSLSADAKVGGDLGFFPRGQMPPAFDEVVFNLRPGQVSDVVSTEYGYHLFRVLEFKPARKRDFAEVRAQVEAREVKRKQEEAHEAFEKALLDKAKLSVNESTLQSIRGRPTAQAAAAKGR</sequence>
<evidence type="ECO:0000256" key="1">
    <source>
        <dbReference type="ARBA" id="ARBA00000971"/>
    </source>
</evidence>
<evidence type="ECO:0000313" key="8">
    <source>
        <dbReference type="EMBL" id="SEU27586.1"/>
    </source>
</evidence>
<evidence type="ECO:0000256" key="6">
    <source>
        <dbReference type="PROSITE-ProRule" id="PRU00278"/>
    </source>
</evidence>
<dbReference type="PROSITE" id="PS50198">
    <property type="entry name" value="PPIC_PPIASE_2"/>
    <property type="match status" value="1"/>
</dbReference>
<dbReference type="PANTHER" id="PTHR47245">
    <property type="entry name" value="PEPTIDYLPROLYL ISOMERASE"/>
    <property type="match status" value="1"/>
</dbReference>
<proteinExistence type="predicted"/>
<name>A0A1I0KQF4_9BACT</name>
<dbReference type="Gene3D" id="1.10.4030.10">
    <property type="entry name" value="Porin chaperone SurA, peptide-binding domain"/>
    <property type="match status" value="1"/>
</dbReference>
<dbReference type="SUPFAM" id="SSF54534">
    <property type="entry name" value="FKBP-like"/>
    <property type="match status" value="1"/>
</dbReference>
<dbReference type="InterPro" id="IPR000297">
    <property type="entry name" value="PPIase_PpiC"/>
</dbReference>
<accession>A0A1I0KQF4</accession>
<organism evidence="8 9">
    <name type="scientific">Stigmatella erecta</name>
    <dbReference type="NCBI Taxonomy" id="83460"/>
    <lineage>
        <taxon>Bacteria</taxon>
        <taxon>Pseudomonadati</taxon>
        <taxon>Myxococcota</taxon>
        <taxon>Myxococcia</taxon>
        <taxon>Myxococcales</taxon>
        <taxon>Cystobacterineae</taxon>
        <taxon>Archangiaceae</taxon>
        <taxon>Stigmatella</taxon>
    </lineage>
</organism>
<dbReference type="AlphaFoldDB" id="A0A1I0KQF4"/>
<gene>
    <name evidence="8" type="ORF">SAMN05443639_11320</name>
</gene>
<dbReference type="GO" id="GO:0003755">
    <property type="term" value="F:peptidyl-prolyl cis-trans isomerase activity"/>
    <property type="evidence" value="ECO:0007669"/>
    <property type="project" value="UniProtKB-KW"/>
</dbReference>
<comment type="catalytic activity">
    <reaction evidence="1">
        <text>[protein]-peptidylproline (omega=180) = [protein]-peptidylproline (omega=0)</text>
        <dbReference type="Rhea" id="RHEA:16237"/>
        <dbReference type="Rhea" id="RHEA-COMP:10747"/>
        <dbReference type="Rhea" id="RHEA-COMP:10748"/>
        <dbReference type="ChEBI" id="CHEBI:83833"/>
        <dbReference type="ChEBI" id="CHEBI:83834"/>
        <dbReference type="EC" id="5.2.1.8"/>
    </reaction>
</comment>
<dbReference type="Gene3D" id="3.10.50.40">
    <property type="match status" value="1"/>
</dbReference>
<dbReference type="EC" id="5.2.1.8" evidence="2"/>
<dbReference type="InterPro" id="IPR046357">
    <property type="entry name" value="PPIase_dom_sf"/>
</dbReference>
<dbReference type="Proteomes" id="UP000199181">
    <property type="component" value="Unassembled WGS sequence"/>
</dbReference>
<evidence type="ECO:0000256" key="5">
    <source>
        <dbReference type="ARBA" id="ARBA00023235"/>
    </source>
</evidence>
<evidence type="ECO:0000256" key="4">
    <source>
        <dbReference type="ARBA" id="ARBA00023110"/>
    </source>
</evidence>
<dbReference type="PANTHER" id="PTHR47245:SF1">
    <property type="entry name" value="FOLDASE PROTEIN PRSA"/>
    <property type="match status" value="1"/>
</dbReference>
<evidence type="ECO:0000256" key="3">
    <source>
        <dbReference type="ARBA" id="ARBA00022729"/>
    </source>
</evidence>
<keyword evidence="3" id="KW-0732">Signal</keyword>
<feature type="domain" description="PpiC" evidence="7">
    <location>
        <begin position="175"/>
        <end position="264"/>
    </location>
</feature>
<dbReference type="SUPFAM" id="SSF109998">
    <property type="entry name" value="Triger factor/SurA peptide-binding domain-like"/>
    <property type="match status" value="1"/>
</dbReference>
<dbReference type="RefSeq" id="WP_093524108.1">
    <property type="nucleotide sequence ID" value="NZ_FOIJ01000013.1"/>
</dbReference>
<reference evidence="9" key="1">
    <citation type="submission" date="2016-10" db="EMBL/GenBank/DDBJ databases">
        <authorList>
            <person name="Varghese N."/>
            <person name="Submissions S."/>
        </authorList>
    </citation>
    <scope>NUCLEOTIDE SEQUENCE [LARGE SCALE GENOMIC DNA]</scope>
    <source>
        <strain evidence="9">DSM 16858</strain>
    </source>
</reference>
<evidence type="ECO:0000256" key="2">
    <source>
        <dbReference type="ARBA" id="ARBA00013194"/>
    </source>
</evidence>